<dbReference type="InterPro" id="IPR009060">
    <property type="entry name" value="UBA-like_sf"/>
</dbReference>
<dbReference type="Gene3D" id="1.10.8.10">
    <property type="entry name" value="DNA helicase RuvA subunit, C-terminal domain"/>
    <property type="match status" value="1"/>
</dbReference>
<gene>
    <name evidence="7" type="ORF">HETSPECPRED_008228</name>
</gene>
<dbReference type="Pfam" id="PF00627">
    <property type="entry name" value="UBA"/>
    <property type="match status" value="1"/>
</dbReference>
<organism evidence="7 8">
    <name type="scientific">Heterodermia speciosa</name>
    <dbReference type="NCBI Taxonomy" id="116794"/>
    <lineage>
        <taxon>Eukaryota</taxon>
        <taxon>Fungi</taxon>
        <taxon>Dikarya</taxon>
        <taxon>Ascomycota</taxon>
        <taxon>Pezizomycotina</taxon>
        <taxon>Lecanoromycetes</taxon>
        <taxon>OSLEUM clade</taxon>
        <taxon>Lecanoromycetidae</taxon>
        <taxon>Caliciales</taxon>
        <taxon>Physciaceae</taxon>
        <taxon>Heterodermia</taxon>
    </lineage>
</organism>
<dbReference type="GO" id="GO:0032435">
    <property type="term" value="P:negative regulation of proteasomal ubiquitin-dependent protein catabolic process"/>
    <property type="evidence" value="ECO:0007669"/>
    <property type="project" value="TreeGrafter"/>
</dbReference>
<proteinExistence type="predicted"/>
<evidence type="ECO:0000313" key="7">
    <source>
        <dbReference type="EMBL" id="CAF9931957.1"/>
    </source>
</evidence>
<dbReference type="Gene3D" id="3.10.20.90">
    <property type="entry name" value="Phosphatidylinositol 3-kinase Catalytic Subunit, Chain A, domain 1"/>
    <property type="match status" value="1"/>
</dbReference>
<evidence type="ECO:0008006" key="9">
    <source>
        <dbReference type="Google" id="ProtNLM"/>
    </source>
</evidence>
<comment type="caution">
    <text evidence="7">The sequence shown here is derived from an EMBL/GenBank/DDBJ whole genome shotgun (WGS) entry which is preliminary data.</text>
</comment>
<dbReference type="GO" id="GO:1903094">
    <property type="term" value="P:negative regulation of protein K48-linked deubiquitination"/>
    <property type="evidence" value="ECO:0007669"/>
    <property type="project" value="TreeGrafter"/>
</dbReference>
<dbReference type="InterPro" id="IPR029071">
    <property type="entry name" value="Ubiquitin-like_domsf"/>
</dbReference>
<feature type="region of interest" description="Disordered" evidence="4">
    <location>
        <begin position="130"/>
        <end position="245"/>
    </location>
</feature>
<dbReference type="PANTHER" id="PTHR46340:SF1">
    <property type="entry name" value="UBX DOMAIN-CONTAINING PROTEIN 1"/>
    <property type="match status" value="1"/>
</dbReference>
<evidence type="ECO:0000256" key="4">
    <source>
        <dbReference type="SAM" id="MobiDB-lite"/>
    </source>
</evidence>
<evidence type="ECO:0000256" key="1">
    <source>
        <dbReference type="ARBA" id="ARBA00004496"/>
    </source>
</evidence>
<dbReference type="PROSITE" id="PS50033">
    <property type="entry name" value="UBX"/>
    <property type="match status" value="1"/>
</dbReference>
<evidence type="ECO:0000259" key="5">
    <source>
        <dbReference type="PROSITE" id="PS50030"/>
    </source>
</evidence>
<dbReference type="OrthoDB" id="10254930at2759"/>
<feature type="domain" description="UBA" evidence="5">
    <location>
        <begin position="1"/>
        <end position="39"/>
    </location>
</feature>
<dbReference type="InterPro" id="IPR001012">
    <property type="entry name" value="UBX_dom"/>
</dbReference>
<dbReference type="InterPro" id="IPR015940">
    <property type="entry name" value="UBA"/>
</dbReference>
<accession>A0A8H3IL15</accession>
<dbReference type="PROSITE" id="PS00028">
    <property type="entry name" value="ZINC_FINGER_C2H2_1"/>
    <property type="match status" value="1"/>
</dbReference>
<feature type="domain" description="UBX" evidence="6">
    <location>
        <begin position="240"/>
        <end position="317"/>
    </location>
</feature>
<dbReference type="GO" id="GO:0031397">
    <property type="term" value="P:negative regulation of protein ubiquitination"/>
    <property type="evidence" value="ECO:0007669"/>
    <property type="project" value="TreeGrafter"/>
</dbReference>
<dbReference type="AlphaFoldDB" id="A0A8H3IL15"/>
<dbReference type="EMBL" id="CAJPDS010000061">
    <property type="protein sequence ID" value="CAF9931957.1"/>
    <property type="molecule type" value="Genomic_DNA"/>
</dbReference>
<keyword evidence="3" id="KW-0175">Coiled coil</keyword>
<dbReference type="SMART" id="SM00166">
    <property type="entry name" value="UBX"/>
    <property type="match status" value="1"/>
</dbReference>
<evidence type="ECO:0000256" key="2">
    <source>
        <dbReference type="ARBA" id="ARBA00022490"/>
    </source>
</evidence>
<dbReference type="GO" id="GO:0036435">
    <property type="term" value="F:K48-linked polyubiquitin modification-dependent protein binding"/>
    <property type="evidence" value="ECO:0007669"/>
    <property type="project" value="TreeGrafter"/>
</dbReference>
<feature type="region of interest" description="Disordered" evidence="4">
    <location>
        <begin position="50"/>
        <end position="72"/>
    </location>
</feature>
<dbReference type="PANTHER" id="PTHR46340">
    <property type="entry name" value="UBX DOMAIN-CONTAINING PROTEIN 1"/>
    <property type="match status" value="1"/>
</dbReference>
<feature type="compositionally biased region" description="Basic and acidic residues" evidence="4">
    <location>
        <begin position="130"/>
        <end position="217"/>
    </location>
</feature>
<comment type="subcellular location">
    <subcellularLocation>
        <location evidence="1">Cytoplasm</location>
    </subcellularLocation>
</comment>
<dbReference type="Pfam" id="PF00789">
    <property type="entry name" value="UBX"/>
    <property type="match status" value="1"/>
</dbReference>
<dbReference type="SUPFAM" id="SSF54236">
    <property type="entry name" value="Ubiquitin-like"/>
    <property type="match status" value="1"/>
</dbReference>
<dbReference type="InterPro" id="IPR013087">
    <property type="entry name" value="Znf_C2H2_type"/>
</dbReference>
<evidence type="ECO:0000313" key="8">
    <source>
        <dbReference type="Proteomes" id="UP000664521"/>
    </source>
</evidence>
<dbReference type="InterPro" id="IPR057766">
    <property type="entry name" value="Znf-C2H2_OTU1-like_C"/>
</dbReference>
<keyword evidence="8" id="KW-1185">Reference proteome</keyword>
<dbReference type="Proteomes" id="UP000664521">
    <property type="component" value="Unassembled WGS sequence"/>
</dbReference>
<evidence type="ECO:0000256" key="3">
    <source>
        <dbReference type="ARBA" id="ARBA00023054"/>
    </source>
</evidence>
<name>A0A8H3IL15_9LECA</name>
<dbReference type="SUPFAM" id="SSF46934">
    <property type="entry name" value="UBA-like"/>
    <property type="match status" value="1"/>
</dbReference>
<dbReference type="Pfam" id="PF24560">
    <property type="entry name" value="zf-C2H2_OTU1_C"/>
    <property type="match status" value="1"/>
</dbReference>
<dbReference type="PROSITE" id="PS50030">
    <property type="entry name" value="UBA"/>
    <property type="match status" value="1"/>
</dbReference>
<reference evidence="7" key="1">
    <citation type="submission" date="2021-03" db="EMBL/GenBank/DDBJ databases">
        <authorList>
            <person name="Tagirdzhanova G."/>
        </authorList>
    </citation>
    <scope>NUCLEOTIDE SEQUENCE</scope>
</reference>
<evidence type="ECO:0000259" key="6">
    <source>
        <dbReference type="PROSITE" id="PS50033"/>
    </source>
</evidence>
<protein>
    <recommendedName>
        <fullName evidence="9">UBA domain-containing protein</fullName>
    </recommendedName>
</protein>
<sequence length="318" mass="35048">MAPTDLENLLDMGFDEDKAKLALKKSGNLDQAVEWLDKYADKSIAEITAADASQADDDETNPNVEPAALKPGEVAQSLVCNDCGKKFRSQAQAEFHASKTEHINFAESTERIAPLTEEEKMVKLEELKRKAAERRAGTSAQDKLEQKRNEEIRRKSTKETQDIKEDLKKKEQLKEAAAKKREKQEEIAAKQRIKAKIEADKEERRLKAAKEKAEREGQAAPPGPTAAPLPTTSGPVASKPASAYTETRLRLQTPSGNIQKAFPVETTLFEVASAISQDTGTEVQSFVQNFPKKVFDSVDFGASLKELGLIPSASLIVR</sequence>
<keyword evidence="2" id="KW-0963">Cytoplasm</keyword>
<dbReference type="GO" id="GO:0005634">
    <property type="term" value="C:nucleus"/>
    <property type="evidence" value="ECO:0007669"/>
    <property type="project" value="TreeGrafter"/>
</dbReference>
<dbReference type="GO" id="GO:0005737">
    <property type="term" value="C:cytoplasm"/>
    <property type="evidence" value="ECO:0007669"/>
    <property type="project" value="UniProtKB-SubCell"/>
</dbReference>